<name>A0A2T4H9S3_FUSCU</name>
<accession>A0A2T4H9S3</accession>
<dbReference type="EMBL" id="CP064750">
    <property type="protein sequence ID" value="QPC67119.1"/>
    <property type="molecule type" value="Genomic_DNA"/>
</dbReference>
<reference evidence="2 4" key="1">
    <citation type="submission" date="2018-02" db="EMBL/GenBank/DDBJ databases">
        <title>Fusarium culmorum secondary metabolites in fungal-bacterial-plant interactions.</title>
        <authorList>
            <person name="Schmidt R."/>
        </authorList>
    </citation>
    <scope>NUCLEOTIDE SEQUENCE [LARGE SCALE GENOMIC DNA]</scope>
    <source>
        <strain evidence="2 4">PV</strain>
    </source>
</reference>
<dbReference type="Proteomes" id="UP000241587">
    <property type="component" value="Unassembled WGS sequence"/>
</dbReference>
<keyword evidence="1" id="KW-0472">Membrane</keyword>
<dbReference type="AlphaFoldDB" id="A0A2T4H9S3"/>
<evidence type="ECO:0000313" key="2">
    <source>
        <dbReference type="EMBL" id="PTD12561.1"/>
    </source>
</evidence>
<keyword evidence="4" id="KW-1185">Reference proteome</keyword>
<dbReference type="OMA" id="AHGRWHY"/>
<protein>
    <submittedName>
        <fullName evidence="2">Uncharacterized protein</fullName>
    </submittedName>
</protein>
<feature type="transmembrane region" description="Helical" evidence="1">
    <location>
        <begin position="20"/>
        <end position="39"/>
    </location>
</feature>
<organism evidence="2 4">
    <name type="scientific">Fusarium culmorum</name>
    <dbReference type="NCBI Taxonomy" id="5516"/>
    <lineage>
        <taxon>Eukaryota</taxon>
        <taxon>Fungi</taxon>
        <taxon>Dikarya</taxon>
        <taxon>Ascomycota</taxon>
        <taxon>Pezizomycotina</taxon>
        <taxon>Sordariomycetes</taxon>
        <taxon>Hypocreomycetidae</taxon>
        <taxon>Hypocreales</taxon>
        <taxon>Nectriaceae</taxon>
        <taxon>Fusarium</taxon>
    </lineage>
</organism>
<keyword evidence="1" id="KW-1133">Transmembrane helix</keyword>
<dbReference type="OrthoDB" id="4156595at2759"/>
<evidence type="ECO:0000313" key="4">
    <source>
        <dbReference type="Proteomes" id="UP000241587"/>
    </source>
</evidence>
<gene>
    <name evidence="2" type="ORF">FCULG_00004080</name>
    <name evidence="3" type="ORF">HYE67_009350</name>
</gene>
<keyword evidence="1" id="KW-0812">Transmembrane</keyword>
<feature type="transmembrane region" description="Helical" evidence="1">
    <location>
        <begin position="107"/>
        <end position="126"/>
    </location>
</feature>
<evidence type="ECO:0000313" key="3">
    <source>
        <dbReference type="EMBL" id="QPC67119.1"/>
    </source>
</evidence>
<sequence>MAKIGPSPENAGNNHPSTLYSLVMTPINITVFLLSLLLVDFRHTAGRNDFYATGSEQARWMPRWLLQPYQHIGHSDHDAHGRWHYHSKQKKLMKMEAEEAFQMRSTVLVFMAVALALATSAVWLATSSLYYGVTALVEHQSNNQTTPLLSRV</sequence>
<proteinExistence type="predicted"/>
<dbReference type="EMBL" id="PVEM01000001">
    <property type="protein sequence ID" value="PTD12561.1"/>
    <property type="molecule type" value="Genomic_DNA"/>
</dbReference>
<reference evidence="3" key="2">
    <citation type="submission" date="2020-11" db="EMBL/GenBank/DDBJ databases">
        <title>The chromosome-scale genome resource for two endophytic Fusarium species: F. culmorum and F. pseudograminearum.</title>
        <authorList>
            <person name="Yuan Z."/>
        </authorList>
    </citation>
    <scope>NUCLEOTIDE SEQUENCE</scope>
    <source>
        <strain evidence="3">Class2-1B</strain>
    </source>
</reference>
<dbReference type="Proteomes" id="UP000663297">
    <property type="component" value="Chromosome 4"/>
</dbReference>
<evidence type="ECO:0000256" key="1">
    <source>
        <dbReference type="SAM" id="Phobius"/>
    </source>
</evidence>